<evidence type="ECO:0000313" key="2">
    <source>
        <dbReference type="Proteomes" id="UP000003959"/>
    </source>
</evidence>
<name>F4XQZ9_9CYAN</name>
<protein>
    <submittedName>
        <fullName evidence="1">Uncharacterized protein</fullName>
    </submittedName>
</protein>
<dbReference type="RefSeq" id="WP_008183297.1">
    <property type="nucleotide sequence ID" value="NZ_GL890874.1"/>
</dbReference>
<proteinExistence type="predicted"/>
<dbReference type="AlphaFoldDB" id="F4XQZ9"/>
<dbReference type="EMBL" id="GL890874">
    <property type="protein sequence ID" value="EGJ32974.1"/>
    <property type="molecule type" value="Genomic_DNA"/>
</dbReference>
<evidence type="ECO:0000313" key="1">
    <source>
        <dbReference type="EMBL" id="EGJ32974.1"/>
    </source>
</evidence>
<gene>
    <name evidence="1" type="ORF">LYNGBM3L_54790</name>
</gene>
<keyword evidence="2" id="KW-1185">Reference proteome</keyword>
<dbReference type="HOGENOM" id="CLU_2974486_0_0_3"/>
<reference evidence="2" key="1">
    <citation type="journal article" date="2011" name="Proc. Natl. Acad. Sci. U.S.A.">
        <title>Genomic insights into the physiology and ecology of the marine filamentous cyanobacterium Lyngbya majuscula.</title>
        <authorList>
            <person name="Jones A.C."/>
            <person name="Monroe E.A."/>
            <person name="Podell S."/>
            <person name="Hess W.R."/>
            <person name="Klages S."/>
            <person name="Esquenazi E."/>
            <person name="Niessen S."/>
            <person name="Hoover H."/>
            <person name="Rothmann M."/>
            <person name="Lasken R.S."/>
            <person name="Yates J.R.III."/>
            <person name="Reinhardt R."/>
            <person name="Kube M."/>
            <person name="Burkart M.D."/>
            <person name="Allen E.E."/>
            <person name="Dorrestein P.C."/>
            <person name="Gerwick W.H."/>
            <person name="Gerwick L."/>
        </authorList>
    </citation>
    <scope>NUCLEOTIDE SEQUENCE [LARGE SCALE GENOMIC DNA]</scope>
    <source>
        <strain evidence="2">3L</strain>
    </source>
</reference>
<organism evidence="1 2">
    <name type="scientific">Moorena producens 3L</name>
    <dbReference type="NCBI Taxonomy" id="489825"/>
    <lineage>
        <taxon>Bacteria</taxon>
        <taxon>Bacillati</taxon>
        <taxon>Cyanobacteriota</taxon>
        <taxon>Cyanophyceae</taxon>
        <taxon>Coleofasciculales</taxon>
        <taxon>Coleofasciculaceae</taxon>
        <taxon>Moorena</taxon>
    </lineage>
</organism>
<sequence>MPEKKRRVGRPSIYEESKKTYSVKVTKIAWGNIKNMAESSGLSLSEFMEYLGRNGKLP</sequence>
<accession>F4XQZ9</accession>
<dbReference type="Proteomes" id="UP000003959">
    <property type="component" value="Unassembled WGS sequence"/>
</dbReference>